<keyword evidence="1" id="KW-0678">Repressor</keyword>
<dbReference type="CDD" id="cd06267">
    <property type="entry name" value="PBP1_LacI_sugar_binding-like"/>
    <property type="match status" value="1"/>
</dbReference>
<dbReference type="InterPro" id="IPR010982">
    <property type="entry name" value="Lambda_DNA-bd_dom_sf"/>
</dbReference>
<dbReference type="SUPFAM" id="SSF47413">
    <property type="entry name" value="lambda repressor-like DNA-binding domains"/>
    <property type="match status" value="1"/>
</dbReference>
<dbReference type="GO" id="GO:0003700">
    <property type="term" value="F:DNA-binding transcription factor activity"/>
    <property type="evidence" value="ECO:0007669"/>
    <property type="project" value="TreeGrafter"/>
</dbReference>
<evidence type="ECO:0000256" key="4">
    <source>
        <dbReference type="ARBA" id="ARBA00023163"/>
    </source>
</evidence>
<dbReference type="RefSeq" id="WP_145387368.1">
    <property type="nucleotide sequence ID" value="NZ_CP037423.1"/>
</dbReference>
<feature type="domain" description="HTH lacI-type" evidence="6">
    <location>
        <begin position="24"/>
        <end position="81"/>
    </location>
</feature>
<keyword evidence="4" id="KW-0804">Transcription</keyword>
<dbReference type="InterPro" id="IPR028082">
    <property type="entry name" value="Peripla_BP_I"/>
</dbReference>
<feature type="region of interest" description="Disordered" evidence="5">
    <location>
        <begin position="1"/>
        <end position="22"/>
    </location>
</feature>
<evidence type="ECO:0000256" key="5">
    <source>
        <dbReference type="SAM" id="MobiDB-lite"/>
    </source>
</evidence>
<evidence type="ECO:0000256" key="1">
    <source>
        <dbReference type="ARBA" id="ARBA00022491"/>
    </source>
</evidence>
<dbReference type="InterPro" id="IPR000843">
    <property type="entry name" value="HTH_LacI"/>
</dbReference>
<dbReference type="CDD" id="cd01392">
    <property type="entry name" value="HTH_LacI"/>
    <property type="match status" value="1"/>
</dbReference>
<evidence type="ECO:0000256" key="3">
    <source>
        <dbReference type="ARBA" id="ARBA00023125"/>
    </source>
</evidence>
<name>A0A518HR31_9BACT</name>
<keyword evidence="2" id="KW-0805">Transcription regulation</keyword>
<evidence type="ECO:0000259" key="6">
    <source>
        <dbReference type="PROSITE" id="PS50932"/>
    </source>
</evidence>
<organism evidence="7 8">
    <name type="scientific">Stieleria neptunia</name>
    <dbReference type="NCBI Taxonomy" id="2527979"/>
    <lineage>
        <taxon>Bacteria</taxon>
        <taxon>Pseudomonadati</taxon>
        <taxon>Planctomycetota</taxon>
        <taxon>Planctomycetia</taxon>
        <taxon>Pirellulales</taxon>
        <taxon>Pirellulaceae</taxon>
        <taxon>Stieleria</taxon>
    </lineage>
</organism>
<dbReference type="InterPro" id="IPR001761">
    <property type="entry name" value="Peripla_BP/Lac1_sug-bd_dom"/>
</dbReference>
<sequence>MKPPNHRTPDTPQGSASPAPGHPVTLKNVAARAGVSVSTASRALNGQARKYRISPTTEKAVRQVAADLGFQASQVARSLRLKRSGLIGVIVPDISNPFFASIAREVSLGVEALGFSVLLGDSREETEIEQRLVDQLRAKQVEALLVCPVGVESDHLVKLDRSGLPVVVADRVFDGIELPSVTSDNRAAARAVAEVLIEQGHRKIGVLSGIRDSLPAKTRLQGLTDAAEQAGFNLDSSSLAGNAFTEQSGYDATLELMDRDPEMTAIFAMCTPAAIGSMRALAERGYAIPRDMSIVAFDDHPFADLMKTPLTVSVQDIPRLGQLATAVLLKRLDVDSSPQALPPPGTSADSPSSASLWKVPTTLLQRSSVAVPRHKGDRAASSRVQQTRSF</sequence>
<evidence type="ECO:0000313" key="8">
    <source>
        <dbReference type="Proteomes" id="UP000319004"/>
    </source>
</evidence>
<evidence type="ECO:0000313" key="7">
    <source>
        <dbReference type="EMBL" id="QDV43310.1"/>
    </source>
</evidence>
<reference evidence="7 8" key="1">
    <citation type="submission" date="2019-03" db="EMBL/GenBank/DDBJ databases">
        <title>Deep-cultivation of Planctomycetes and their phenomic and genomic characterization uncovers novel biology.</title>
        <authorList>
            <person name="Wiegand S."/>
            <person name="Jogler M."/>
            <person name="Boedeker C."/>
            <person name="Pinto D."/>
            <person name="Vollmers J."/>
            <person name="Rivas-Marin E."/>
            <person name="Kohn T."/>
            <person name="Peeters S.H."/>
            <person name="Heuer A."/>
            <person name="Rast P."/>
            <person name="Oberbeckmann S."/>
            <person name="Bunk B."/>
            <person name="Jeske O."/>
            <person name="Meyerdierks A."/>
            <person name="Storesund J.E."/>
            <person name="Kallscheuer N."/>
            <person name="Luecker S."/>
            <person name="Lage O.M."/>
            <person name="Pohl T."/>
            <person name="Merkel B.J."/>
            <person name="Hornburger P."/>
            <person name="Mueller R.-W."/>
            <person name="Bruemmer F."/>
            <person name="Labrenz M."/>
            <person name="Spormann A.M."/>
            <person name="Op den Camp H."/>
            <person name="Overmann J."/>
            <person name="Amann R."/>
            <person name="Jetten M.S.M."/>
            <person name="Mascher T."/>
            <person name="Medema M.H."/>
            <person name="Devos D.P."/>
            <person name="Kaster A.-K."/>
            <person name="Ovreas L."/>
            <person name="Rohde M."/>
            <person name="Galperin M.Y."/>
            <person name="Jogler C."/>
        </authorList>
    </citation>
    <scope>NUCLEOTIDE SEQUENCE [LARGE SCALE GENOMIC DNA]</scope>
    <source>
        <strain evidence="7 8">Enr13</strain>
    </source>
</reference>
<dbReference type="SMART" id="SM00354">
    <property type="entry name" value="HTH_LACI"/>
    <property type="match status" value="1"/>
</dbReference>
<dbReference type="GO" id="GO:0000976">
    <property type="term" value="F:transcription cis-regulatory region binding"/>
    <property type="evidence" value="ECO:0007669"/>
    <property type="project" value="TreeGrafter"/>
</dbReference>
<evidence type="ECO:0000256" key="2">
    <source>
        <dbReference type="ARBA" id="ARBA00023015"/>
    </source>
</evidence>
<dbReference type="AlphaFoldDB" id="A0A518HR31"/>
<dbReference type="Proteomes" id="UP000319004">
    <property type="component" value="Chromosome"/>
</dbReference>
<dbReference type="PANTHER" id="PTHR30146:SF148">
    <property type="entry name" value="HTH-TYPE TRANSCRIPTIONAL REPRESSOR PURR-RELATED"/>
    <property type="match status" value="1"/>
</dbReference>
<dbReference type="Pfam" id="PF00532">
    <property type="entry name" value="Peripla_BP_1"/>
    <property type="match status" value="1"/>
</dbReference>
<dbReference type="PANTHER" id="PTHR30146">
    <property type="entry name" value="LACI-RELATED TRANSCRIPTIONAL REPRESSOR"/>
    <property type="match status" value="1"/>
</dbReference>
<protein>
    <submittedName>
        <fullName evidence="7">Catabolite control protein A</fullName>
    </submittedName>
</protein>
<proteinExistence type="predicted"/>
<keyword evidence="3" id="KW-0238">DNA-binding</keyword>
<feature type="region of interest" description="Disordered" evidence="5">
    <location>
        <begin position="368"/>
        <end position="390"/>
    </location>
</feature>
<dbReference type="KEGG" id="snep:Enr13x_31650"/>
<keyword evidence="8" id="KW-1185">Reference proteome</keyword>
<dbReference type="Gene3D" id="3.40.50.2300">
    <property type="match status" value="2"/>
</dbReference>
<dbReference type="Gene3D" id="1.10.260.40">
    <property type="entry name" value="lambda repressor-like DNA-binding domains"/>
    <property type="match status" value="1"/>
</dbReference>
<dbReference type="SUPFAM" id="SSF53822">
    <property type="entry name" value="Periplasmic binding protein-like I"/>
    <property type="match status" value="1"/>
</dbReference>
<dbReference type="OrthoDB" id="9784962at2"/>
<dbReference type="Pfam" id="PF00356">
    <property type="entry name" value="LacI"/>
    <property type="match status" value="1"/>
</dbReference>
<dbReference type="PROSITE" id="PS50932">
    <property type="entry name" value="HTH_LACI_2"/>
    <property type="match status" value="1"/>
</dbReference>
<dbReference type="EMBL" id="CP037423">
    <property type="protein sequence ID" value="QDV43310.1"/>
    <property type="molecule type" value="Genomic_DNA"/>
</dbReference>
<gene>
    <name evidence="7" type="primary">ccpA</name>
    <name evidence="7" type="ORF">Enr13x_31650</name>
</gene>
<accession>A0A518HR31</accession>